<accession>A0A6I2MPE7</accession>
<sequence>MKRPFIAYFLFIIVLYGCAEKNIKDELYSINYGTKEERVNVLKKEITAYSDFENAEFLLHNSNGFTFTIHTLLTAGYKDYRYVVKVNPENIDKWLKGFKKVSPSESFEEWPNKLIRIRTEEWPLQSTPEYYAMENEINYVLVYRKEGVIFKKSIVF</sequence>
<dbReference type="OrthoDB" id="1163376at2"/>
<dbReference type="Proteomes" id="UP000443153">
    <property type="component" value="Unassembled WGS sequence"/>
</dbReference>
<reference evidence="1 2" key="1">
    <citation type="submission" date="2019-11" db="EMBL/GenBank/DDBJ databases">
        <title>Maribacter lutea sp. nov., a marine bacterium isolated from intertidal sand.</title>
        <authorList>
            <person name="Liu A."/>
        </authorList>
    </citation>
    <scope>NUCLEOTIDE SEQUENCE [LARGE SCALE GENOMIC DNA]</scope>
    <source>
        <strain evidence="1 2">RZ05</strain>
    </source>
</reference>
<proteinExistence type="predicted"/>
<keyword evidence="2" id="KW-1185">Reference proteome</keyword>
<evidence type="ECO:0008006" key="3">
    <source>
        <dbReference type="Google" id="ProtNLM"/>
    </source>
</evidence>
<name>A0A6I2MPE7_9FLAO</name>
<evidence type="ECO:0000313" key="2">
    <source>
        <dbReference type="Proteomes" id="UP000443153"/>
    </source>
</evidence>
<dbReference type="AlphaFoldDB" id="A0A6I2MPE7"/>
<gene>
    <name evidence="1" type="ORF">GJ691_11120</name>
</gene>
<organism evidence="1 2">
    <name type="scientific">Maribacter luteus</name>
    <dbReference type="NCBI Taxonomy" id="2594478"/>
    <lineage>
        <taxon>Bacteria</taxon>
        <taxon>Pseudomonadati</taxon>
        <taxon>Bacteroidota</taxon>
        <taxon>Flavobacteriia</taxon>
        <taxon>Flavobacteriales</taxon>
        <taxon>Flavobacteriaceae</taxon>
        <taxon>Maribacter</taxon>
    </lineage>
</organism>
<protein>
    <recommendedName>
        <fullName evidence="3">Lipoprotein</fullName>
    </recommendedName>
</protein>
<evidence type="ECO:0000313" key="1">
    <source>
        <dbReference type="EMBL" id="MRX64722.1"/>
    </source>
</evidence>
<dbReference type="EMBL" id="WKJH01000008">
    <property type="protein sequence ID" value="MRX64722.1"/>
    <property type="molecule type" value="Genomic_DNA"/>
</dbReference>
<comment type="caution">
    <text evidence="1">The sequence shown here is derived from an EMBL/GenBank/DDBJ whole genome shotgun (WGS) entry which is preliminary data.</text>
</comment>
<dbReference type="RefSeq" id="WP_154366874.1">
    <property type="nucleotide sequence ID" value="NZ_CANMYZ010000005.1"/>
</dbReference>
<dbReference type="PROSITE" id="PS51257">
    <property type="entry name" value="PROKAR_LIPOPROTEIN"/>
    <property type="match status" value="1"/>
</dbReference>